<protein>
    <recommendedName>
        <fullName evidence="3">DUF2612 domain-containing protein</fullName>
    </recommendedName>
</protein>
<reference evidence="1 2" key="1">
    <citation type="submission" date="2011-08" db="EMBL/GenBank/DDBJ databases">
        <authorList>
            <person name="Weinstock G."/>
            <person name="Sodergren E."/>
            <person name="Clifton S."/>
            <person name="Fulton L."/>
            <person name="Fulton B."/>
            <person name="Courtney L."/>
            <person name="Fronick C."/>
            <person name="Harrison M."/>
            <person name="Strong C."/>
            <person name="Farmer C."/>
            <person name="Delahaunty K."/>
            <person name="Markovic C."/>
            <person name="Hall O."/>
            <person name="Minx P."/>
            <person name="Tomlinson C."/>
            <person name="Mitreva M."/>
            <person name="Hou S."/>
            <person name="Chen J."/>
            <person name="Wollam A."/>
            <person name="Pepin K.H."/>
            <person name="Johnson M."/>
            <person name="Bhonagiri V."/>
            <person name="Zhang X."/>
            <person name="Suruliraj S."/>
            <person name="Warren W."/>
            <person name="Chinwalla A."/>
            <person name="Mardis E.R."/>
            <person name="Wilson R.K."/>
        </authorList>
    </citation>
    <scope>NUCLEOTIDE SEQUENCE [LARGE SCALE GENOMIC DNA]</scope>
    <source>
        <strain evidence="1 2">DP7</strain>
    </source>
</reference>
<dbReference type="AlphaFoldDB" id="G9XHG4"/>
<dbReference type="EMBL" id="AFZX01000010">
    <property type="protein sequence ID" value="EHL08966.1"/>
    <property type="molecule type" value="Genomic_DNA"/>
</dbReference>
<evidence type="ECO:0008006" key="3">
    <source>
        <dbReference type="Google" id="ProtNLM"/>
    </source>
</evidence>
<proteinExistence type="predicted"/>
<organism evidence="1 2">
    <name type="scientific">Desulfitobacterium hafniense DP7</name>
    <dbReference type="NCBI Taxonomy" id="537010"/>
    <lineage>
        <taxon>Bacteria</taxon>
        <taxon>Bacillati</taxon>
        <taxon>Bacillota</taxon>
        <taxon>Clostridia</taxon>
        <taxon>Eubacteriales</taxon>
        <taxon>Desulfitobacteriaceae</taxon>
        <taxon>Desulfitobacterium</taxon>
    </lineage>
</organism>
<evidence type="ECO:0000313" key="2">
    <source>
        <dbReference type="Proteomes" id="UP000004416"/>
    </source>
</evidence>
<name>G9XHG4_DESHA</name>
<evidence type="ECO:0000313" key="1">
    <source>
        <dbReference type="EMBL" id="EHL08966.1"/>
    </source>
</evidence>
<gene>
    <name evidence="1" type="ORF">HMPREF0322_00389</name>
</gene>
<dbReference type="PATRIC" id="fig|537010.4.peg.364"/>
<sequence>MPNVDRYLSLVTSQHQNKPKFKAWLSAPLSMLESCSEAAENLYAHFDLDTAAGAQLDTIGQIVGVDRVVDFQPGDGSSPKLDDENYRVILKARIIKNQWKGTLPELYDIWETLFTNAFIVLQDNQDMTIDALIIGLFTDLQRDLITNGYIIPKPLGVEINYIYSENPFFSYGLSNRDFKGYGEGYWTQYV</sequence>
<dbReference type="Pfam" id="PF11041">
    <property type="entry name" value="Phage_Wedge1"/>
    <property type="match status" value="2"/>
</dbReference>
<dbReference type="HOGENOM" id="CLU_076286_0_0_9"/>
<dbReference type="InterPro" id="IPR021283">
    <property type="entry name" value="Phage_Wedge1"/>
</dbReference>
<comment type="caution">
    <text evidence="1">The sequence shown here is derived from an EMBL/GenBank/DDBJ whole genome shotgun (WGS) entry which is preliminary data.</text>
</comment>
<accession>G9XHG4</accession>
<dbReference type="RefSeq" id="WP_005808486.1">
    <property type="nucleotide sequence ID" value="NZ_JH414441.1"/>
</dbReference>
<dbReference type="Proteomes" id="UP000004416">
    <property type="component" value="Unassembled WGS sequence"/>
</dbReference>